<dbReference type="GO" id="GO:0003677">
    <property type="term" value="F:DNA binding"/>
    <property type="evidence" value="ECO:0007669"/>
    <property type="project" value="InterPro"/>
</dbReference>
<sequence>MTQLDLAEKTGLSEAAERSYELGGRNPKDAHRRAIAEELGASANYLRKHDGCRESGIVHFIIEMEAYVMLPRTLAIPALMGNHAPSWTITFKQRIRSTCDSSPRHRHAQHIGAAWSGIYKDRLHKEALFCSEHRRCRYYEMTNYGSPLALANGRMLQCSMRMNGMRGTFE</sequence>
<dbReference type="EMBL" id="WPOC01000010">
    <property type="protein sequence ID" value="MVN15273.1"/>
    <property type="molecule type" value="Genomic_DNA"/>
</dbReference>
<organism evidence="3 4">
    <name type="scientific">Gordonibacter urolithinfaciens</name>
    <dbReference type="NCBI Taxonomy" id="1335613"/>
    <lineage>
        <taxon>Bacteria</taxon>
        <taxon>Bacillati</taxon>
        <taxon>Actinomycetota</taxon>
        <taxon>Coriobacteriia</taxon>
        <taxon>Eggerthellales</taxon>
        <taxon>Eggerthellaceae</taxon>
        <taxon>Gordonibacter</taxon>
    </lineage>
</organism>
<feature type="compositionally biased region" description="Basic and acidic residues" evidence="1">
    <location>
        <begin position="15"/>
        <end position="27"/>
    </location>
</feature>
<accession>A0A6N8IKE2</accession>
<evidence type="ECO:0000313" key="4">
    <source>
        <dbReference type="Proteomes" id="UP000468327"/>
    </source>
</evidence>
<dbReference type="Gene3D" id="1.10.260.40">
    <property type="entry name" value="lambda repressor-like DNA-binding domains"/>
    <property type="match status" value="1"/>
</dbReference>
<reference evidence="3 4" key="1">
    <citation type="submission" date="2019-11" db="EMBL/GenBank/DDBJ databases">
        <title>Whole genome shotgun sequencing (WGS) data from Adlercreutzia equolifaciens ResAG-91, Eggerthella lenta MRI-F36, MRI-F37, MRI-F40, ResAG-49, ResAG-88, ResAG-121, ResAG-145, and Gordonibacter sp. ResAG-5, ResAG-26, ResAG-43, ResAG-50, ResAG-59.</title>
        <authorList>
            <person name="Stoll D.A."/>
            <person name="Danylec N."/>
            <person name="Franz C.M.A.P."/>
            <person name="Huch M."/>
        </authorList>
    </citation>
    <scope>NUCLEOTIDE SEQUENCE [LARGE SCALE GENOMIC DNA]</scope>
    <source>
        <strain evidence="3 4">ResAG-59</strain>
    </source>
</reference>
<evidence type="ECO:0000256" key="1">
    <source>
        <dbReference type="SAM" id="MobiDB-lite"/>
    </source>
</evidence>
<dbReference type="Proteomes" id="UP000468327">
    <property type="component" value="Unassembled WGS sequence"/>
</dbReference>
<evidence type="ECO:0000259" key="2">
    <source>
        <dbReference type="PROSITE" id="PS50943"/>
    </source>
</evidence>
<feature type="domain" description="HTH cro/C1-type" evidence="2">
    <location>
        <begin position="1"/>
        <end position="46"/>
    </location>
</feature>
<dbReference type="SUPFAM" id="SSF47413">
    <property type="entry name" value="lambda repressor-like DNA-binding domains"/>
    <property type="match status" value="1"/>
</dbReference>
<feature type="region of interest" description="Disordered" evidence="1">
    <location>
        <begin position="1"/>
        <end position="27"/>
    </location>
</feature>
<proteinExistence type="predicted"/>
<dbReference type="InterPro" id="IPR001387">
    <property type="entry name" value="Cro/C1-type_HTH"/>
</dbReference>
<evidence type="ECO:0000313" key="3">
    <source>
        <dbReference type="EMBL" id="MVN15273.1"/>
    </source>
</evidence>
<dbReference type="InterPro" id="IPR010982">
    <property type="entry name" value="Lambda_DNA-bd_dom_sf"/>
</dbReference>
<protein>
    <recommendedName>
        <fullName evidence="2">HTH cro/C1-type domain-containing protein</fullName>
    </recommendedName>
</protein>
<dbReference type="CDD" id="cd00093">
    <property type="entry name" value="HTH_XRE"/>
    <property type="match status" value="1"/>
</dbReference>
<dbReference type="PROSITE" id="PS50943">
    <property type="entry name" value="HTH_CROC1"/>
    <property type="match status" value="1"/>
</dbReference>
<keyword evidence="4" id="KW-1185">Reference proteome</keyword>
<dbReference type="AlphaFoldDB" id="A0A6N8IKE2"/>
<gene>
    <name evidence="3" type="ORF">GO738_07955</name>
</gene>
<comment type="caution">
    <text evidence="3">The sequence shown here is derived from an EMBL/GenBank/DDBJ whole genome shotgun (WGS) entry which is preliminary data.</text>
</comment>
<name>A0A6N8IKE2_9ACTN</name>